<gene>
    <name evidence="2" type="ORF">Aco03nite_047730</name>
</gene>
<evidence type="ECO:0000313" key="3">
    <source>
        <dbReference type="Proteomes" id="UP000612282"/>
    </source>
</evidence>
<dbReference type="InterPro" id="IPR014922">
    <property type="entry name" value="YdhG-like"/>
</dbReference>
<dbReference type="Proteomes" id="UP000612282">
    <property type="component" value="Unassembled WGS sequence"/>
</dbReference>
<feature type="domain" description="YdhG-like" evidence="1">
    <location>
        <begin position="25"/>
        <end position="127"/>
    </location>
</feature>
<comment type="caution">
    <text evidence="2">The sequence shown here is derived from an EMBL/GenBank/DDBJ whole genome shotgun (WGS) entry which is preliminary data.</text>
</comment>
<proteinExistence type="predicted"/>
<accession>A0ABQ3XD07</accession>
<evidence type="ECO:0000313" key="2">
    <source>
        <dbReference type="EMBL" id="GID56369.1"/>
    </source>
</evidence>
<reference evidence="2 3" key="1">
    <citation type="submission" date="2021-01" db="EMBL/GenBank/DDBJ databases">
        <title>Whole genome shotgun sequence of Actinoplanes couchii NBRC 106145.</title>
        <authorList>
            <person name="Komaki H."/>
            <person name="Tamura T."/>
        </authorList>
    </citation>
    <scope>NUCLEOTIDE SEQUENCE [LARGE SCALE GENOMIC DNA]</scope>
    <source>
        <strain evidence="2 3">NBRC 106145</strain>
    </source>
</reference>
<organism evidence="2 3">
    <name type="scientific">Actinoplanes couchii</name>
    <dbReference type="NCBI Taxonomy" id="403638"/>
    <lineage>
        <taxon>Bacteria</taxon>
        <taxon>Bacillati</taxon>
        <taxon>Actinomycetota</taxon>
        <taxon>Actinomycetes</taxon>
        <taxon>Micromonosporales</taxon>
        <taxon>Micromonosporaceae</taxon>
        <taxon>Actinoplanes</taxon>
    </lineage>
</organism>
<dbReference type="RefSeq" id="WP_203797973.1">
    <property type="nucleotide sequence ID" value="NZ_BAAAQE010000034.1"/>
</dbReference>
<sequence>MAEPKTSRNEDSVAVFLAGVSDVRRRDDAEAAVAMISEVTGAEPVMWGTSIIGFGVYHYRYASGREGDWPAIGLSPRKQALTLYIAPGFDGYQELLARLGPHTVGKSCLHLKRLADVDRTALKELITAGFRHLDGQTIVSGEQPD</sequence>
<name>A0ABQ3XD07_9ACTN</name>
<evidence type="ECO:0000259" key="1">
    <source>
        <dbReference type="Pfam" id="PF08818"/>
    </source>
</evidence>
<dbReference type="EMBL" id="BOMG01000057">
    <property type="protein sequence ID" value="GID56369.1"/>
    <property type="molecule type" value="Genomic_DNA"/>
</dbReference>
<keyword evidence="3" id="KW-1185">Reference proteome</keyword>
<dbReference type="Pfam" id="PF08818">
    <property type="entry name" value="DUF1801"/>
    <property type="match status" value="1"/>
</dbReference>
<protein>
    <recommendedName>
        <fullName evidence="1">YdhG-like domain-containing protein</fullName>
    </recommendedName>
</protein>